<dbReference type="InterPro" id="IPR052755">
    <property type="entry name" value="Lysozyme_Inhibitor_LprI"/>
</dbReference>
<dbReference type="EMBL" id="VKKU01000002">
    <property type="protein sequence ID" value="TSB01852.1"/>
    <property type="molecule type" value="Genomic_DNA"/>
</dbReference>
<evidence type="ECO:0000256" key="1">
    <source>
        <dbReference type="SAM" id="SignalP"/>
    </source>
</evidence>
<accession>A0A553WB13</accession>
<proteinExistence type="predicted"/>
<feature type="signal peptide" evidence="1">
    <location>
        <begin position="1"/>
        <end position="25"/>
    </location>
</feature>
<reference evidence="2 3" key="1">
    <citation type="submission" date="2019-07" db="EMBL/GenBank/DDBJ databases">
        <authorList>
            <person name="Park M."/>
        </authorList>
    </citation>
    <scope>NUCLEOTIDE SEQUENCE [LARGE SCALE GENOMIC DNA]</scope>
    <source>
        <strain evidence="2 3">KCTC32445</strain>
    </source>
</reference>
<dbReference type="RefSeq" id="WP_143777072.1">
    <property type="nucleotide sequence ID" value="NZ_VKKU01000002.1"/>
</dbReference>
<gene>
    <name evidence="2" type="ORF">FOM92_11850</name>
</gene>
<protein>
    <recommendedName>
        <fullName evidence="4">DUF1311 domain-containing protein</fullName>
    </recommendedName>
</protein>
<dbReference type="OrthoDB" id="7595169at2"/>
<evidence type="ECO:0008006" key="4">
    <source>
        <dbReference type="Google" id="ProtNLM"/>
    </source>
</evidence>
<evidence type="ECO:0000313" key="2">
    <source>
        <dbReference type="EMBL" id="TSB01852.1"/>
    </source>
</evidence>
<dbReference type="AlphaFoldDB" id="A0A553WB13"/>
<organism evidence="2 3">
    <name type="scientific">Sphingorhabdus contaminans</name>
    <dbReference type="NCBI Taxonomy" id="1343899"/>
    <lineage>
        <taxon>Bacteria</taxon>
        <taxon>Pseudomonadati</taxon>
        <taxon>Pseudomonadota</taxon>
        <taxon>Alphaproteobacteria</taxon>
        <taxon>Sphingomonadales</taxon>
        <taxon>Sphingomonadaceae</taxon>
        <taxon>Sphingorhabdus</taxon>
    </lineage>
</organism>
<dbReference type="GO" id="GO:0005576">
    <property type="term" value="C:extracellular region"/>
    <property type="evidence" value="ECO:0007669"/>
    <property type="project" value="TreeGrafter"/>
</dbReference>
<feature type="chain" id="PRO_5022245223" description="DUF1311 domain-containing protein" evidence="1">
    <location>
        <begin position="26"/>
        <end position="197"/>
    </location>
</feature>
<evidence type="ECO:0000313" key="3">
    <source>
        <dbReference type="Proteomes" id="UP000320160"/>
    </source>
</evidence>
<dbReference type="PANTHER" id="PTHR37549">
    <property type="entry name" value="LIPOPROTEIN LPRI"/>
    <property type="match status" value="1"/>
</dbReference>
<keyword evidence="1" id="KW-0732">Signal</keyword>
<name>A0A553WB13_9SPHN</name>
<dbReference type="PANTHER" id="PTHR37549:SF1">
    <property type="entry name" value="LIPOPROTEIN LPRI"/>
    <property type="match status" value="1"/>
</dbReference>
<keyword evidence="3" id="KW-1185">Reference proteome</keyword>
<comment type="caution">
    <text evidence="2">The sequence shown here is derived from an EMBL/GenBank/DDBJ whole genome shotgun (WGS) entry which is preliminary data.</text>
</comment>
<dbReference type="Proteomes" id="UP000320160">
    <property type="component" value="Unassembled WGS sequence"/>
</dbReference>
<sequence>MGVAHRVAVLAASFGLLALSAPALAQMSVPPPATQPTADCARPVYASDQLVCGDTELRQLDARLTAILNMPAAANGSALIESDDQWFKRRSRCAFETDHRGCLVQSYRDRLAFLESATQMRERTWGARCTIWGQVEIDRVPNGYMLVRTRNDQRLRAIAAPVSEQSVWKPVWTAMVRGSRIDFTSHDGRRISCKTKR</sequence>